<comment type="caution">
    <text evidence="1">The sequence shown here is derived from an EMBL/GenBank/DDBJ whole genome shotgun (WGS) entry which is preliminary data.</text>
</comment>
<dbReference type="Proteomes" id="UP000593568">
    <property type="component" value="Unassembled WGS sequence"/>
</dbReference>
<name>A0A7J9FHK0_9ROSI</name>
<sequence length="96" mass="11257">KNLVVWARPSLKDPYKHLAQSNDKVTGPRNLNKHFFMETGSAHVSRCNKKIEIVLFCCGVTEFSVRLEKSDCEEKRKKRGFGRLVEWGQEKYMRKI</sequence>
<feature type="non-terminal residue" evidence="1">
    <location>
        <position position="1"/>
    </location>
</feature>
<keyword evidence="2" id="KW-1185">Reference proteome</keyword>
<organism evidence="1 2">
    <name type="scientific">Gossypium trilobum</name>
    <dbReference type="NCBI Taxonomy" id="34281"/>
    <lineage>
        <taxon>Eukaryota</taxon>
        <taxon>Viridiplantae</taxon>
        <taxon>Streptophyta</taxon>
        <taxon>Embryophyta</taxon>
        <taxon>Tracheophyta</taxon>
        <taxon>Spermatophyta</taxon>
        <taxon>Magnoliopsida</taxon>
        <taxon>eudicotyledons</taxon>
        <taxon>Gunneridae</taxon>
        <taxon>Pentapetalae</taxon>
        <taxon>rosids</taxon>
        <taxon>malvids</taxon>
        <taxon>Malvales</taxon>
        <taxon>Malvaceae</taxon>
        <taxon>Malvoideae</taxon>
        <taxon>Gossypium</taxon>
    </lineage>
</organism>
<dbReference type="EMBL" id="JABEZW010215827">
    <property type="protein sequence ID" value="MBA0784651.1"/>
    <property type="molecule type" value="Genomic_DNA"/>
</dbReference>
<protein>
    <submittedName>
        <fullName evidence="1">Uncharacterized protein</fullName>
    </submittedName>
</protein>
<proteinExistence type="predicted"/>
<gene>
    <name evidence="1" type="ORF">Gotri_028060</name>
</gene>
<evidence type="ECO:0000313" key="2">
    <source>
        <dbReference type="Proteomes" id="UP000593568"/>
    </source>
</evidence>
<reference evidence="1 2" key="1">
    <citation type="journal article" date="2019" name="Genome Biol. Evol.">
        <title>Insights into the evolution of the New World diploid cottons (Gossypium, subgenus Houzingenia) based on genome sequencing.</title>
        <authorList>
            <person name="Grover C.E."/>
            <person name="Arick M.A. 2nd"/>
            <person name="Thrash A."/>
            <person name="Conover J.L."/>
            <person name="Sanders W.S."/>
            <person name="Peterson D.G."/>
            <person name="Frelichowski J.E."/>
            <person name="Scheffler J.A."/>
            <person name="Scheffler B.E."/>
            <person name="Wendel J.F."/>
        </authorList>
    </citation>
    <scope>NUCLEOTIDE SEQUENCE [LARGE SCALE GENOMIC DNA]</scope>
    <source>
        <strain evidence="1">8</strain>
        <tissue evidence="1">Leaf</tissue>
    </source>
</reference>
<dbReference type="AlphaFoldDB" id="A0A7J9FHK0"/>
<accession>A0A7J9FHK0</accession>
<evidence type="ECO:0000313" key="1">
    <source>
        <dbReference type="EMBL" id="MBA0784651.1"/>
    </source>
</evidence>